<feature type="compositionally biased region" description="Basic residues" evidence="1">
    <location>
        <begin position="1"/>
        <end position="16"/>
    </location>
</feature>
<protein>
    <submittedName>
        <fullName evidence="2">Uncharacterized protein</fullName>
    </submittedName>
</protein>
<dbReference type="Proteomes" id="UP000054047">
    <property type="component" value="Unassembled WGS sequence"/>
</dbReference>
<dbReference type="AlphaFoldDB" id="A0A0C2G9Z5"/>
<reference evidence="2 3" key="1">
    <citation type="submission" date="2013-12" db="EMBL/GenBank/DDBJ databases">
        <title>Draft genome of the parsitic nematode Ancylostoma duodenale.</title>
        <authorList>
            <person name="Mitreva M."/>
        </authorList>
    </citation>
    <scope>NUCLEOTIDE SEQUENCE [LARGE SCALE GENOMIC DNA]</scope>
    <source>
        <strain evidence="2 3">Zhejiang</strain>
    </source>
</reference>
<evidence type="ECO:0000313" key="3">
    <source>
        <dbReference type="Proteomes" id="UP000054047"/>
    </source>
</evidence>
<accession>A0A0C2G9Z5</accession>
<name>A0A0C2G9Z5_9BILA</name>
<gene>
    <name evidence="2" type="ORF">ANCDUO_12016</name>
</gene>
<evidence type="ECO:0000313" key="2">
    <source>
        <dbReference type="EMBL" id="KIH57790.1"/>
    </source>
</evidence>
<sequence>MSSRPSKHYGIRQKRQTKLESRGPQLWKTTLPIFFRVSSFVFSTPDTLEEPIYSGIAIPGSRAK</sequence>
<dbReference type="EMBL" id="KN733933">
    <property type="protein sequence ID" value="KIH57790.1"/>
    <property type="molecule type" value="Genomic_DNA"/>
</dbReference>
<feature type="region of interest" description="Disordered" evidence="1">
    <location>
        <begin position="1"/>
        <end position="22"/>
    </location>
</feature>
<evidence type="ECO:0000256" key="1">
    <source>
        <dbReference type="SAM" id="MobiDB-lite"/>
    </source>
</evidence>
<proteinExistence type="predicted"/>
<keyword evidence="3" id="KW-1185">Reference proteome</keyword>
<organism evidence="2 3">
    <name type="scientific">Ancylostoma duodenale</name>
    <dbReference type="NCBI Taxonomy" id="51022"/>
    <lineage>
        <taxon>Eukaryota</taxon>
        <taxon>Metazoa</taxon>
        <taxon>Ecdysozoa</taxon>
        <taxon>Nematoda</taxon>
        <taxon>Chromadorea</taxon>
        <taxon>Rhabditida</taxon>
        <taxon>Rhabditina</taxon>
        <taxon>Rhabditomorpha</taxon>
        <taxon>Strongyloidea</taxon>
        <taxon>Ancylostomatidae</taxon>
        <taxon>Ancylostomatinae</taxon>
        <taxon>Ancylostoma</taxon>
    </lineage>
</organism>